<dbReference type="RefSeq" id="WP_110885773.1">
    <property type="nucleotide sequence ID" value="NZ_QJSX01000003.1"/>
</dbReference>
<evidence type="ECO:0000313" key="2">
    <source>
        <dbReference type="Proteomes" id="UP000248326"/>
    </source>
</evidence>
<dbReference type="GO" id="GO:0006508">
    <property type="term" value="P:proteolysis"/>
    <property type="evidence" value="ECO:0007669"/>
    <property type="project" value="InterPro"/>
</dbReference>
<dbReference type="SUPFAM" id="SSF51556">
    <property type="entry name" value="Metallo-dependent hydrolases"/>
    <property type="match status" value="1"/>
</dbReference>
<comment type="caution">
    <text evidence="1">The sequence shown here is derived from an EMBL/GenBank/DDBJ whole genome shotgun (WGS) entry which is preliminary data.</text>
</comment>
<dbReference type="PANTHER" id="PTHR10443:SF12">
    <property type="entry name" value="DIPEPTIDASE"/>
    <property type="match status" value="1"/>
</dbReference>
<proteinExistence type="predicted"/>
<dbReference type="EMBL" id="QJSX01000003">
    <property type="protein sequence ID" value="PYE55439.1"/>
    <property type="molecule type" value="Genomic_DNA"/>
</dbReference>
<dbReference type="PROSITE" id="PS51365">
    <property type="entry name" value="RENAL_DIPEPTIDASE_2"/>
    <property type="match status" value="1"/>
</dbReference>
<reference evidence="1 2" key="1">
    <citation type="submission" date="2018-06" db="EMBL/GenBank/DDBJ databases">
        <title>Genomic Encyclopedia of Type Strains, Phase IV (KMG-IV): sequencing the most valuable type-strain genomes for metagenomic binning, comparative biology and taxonomic classification.</title>
        <authorList>
            <person name="Goeker M."/>
        </authorList>
    </citation>
    <scope>NUCLEOTIDE SEQUENCE [LARGE SCALE GENOMIC DNA]</scope>
    <source>
        <strain evidence="1 2">DSM 18048</strain>
    </source>
</reference>
<gene>
    <name evidence="1" type="ORF">DES52_103272</name>
</gene>
<dbReference type="Pfam" id="PF01244">
    <property type="entry name" value="Peptidase_M19"/>
    <property type="match status" value="1"/>
</dbReference>
<dbReference type="AlphaFoldDB" id="A0A318SLN1"/>
<sequence>MPTSPPVFDGHNDVVQHLLEYREGGRDFLLRNPEGHLDLPRAREGGLIGGLFALMALPPRPPEDDLTITSSGYEVRLAPPLDPGGARAQVLAQLAALEHLERRAEGQLRIVRTSEQLAALDADGPLGMVVHLEGADAIDADFALLYDLHARGLRSLGLVWSRPNRFGHGVPFAYPRSPDTGPGLTPDGKALVRACNRLGVMIDVSHLNERGFWDVARLSDAPLVATHSNAHAVCPSTRNLTDDQLGAVRESEGVVGFNFAVNDVRPDAHLDPDTNVEVLVRHVDYLLSRLGVDGVALGSDFDGAVMPRAVADASHLPTLLNALRTFGYDEDTLGKLASGNWRRVLRRTWRDEA</sequence>
<dbReference type="InterPro" id="IPR032466">
    <property type="entry name" value="Metal_Hydrolase"/>
</dbReference>
<dbReference type="CDD" id="cd01301">
    <property type="entry name" value="rDP_like"/>
    <property type="match status" value="1"/>
</dbReference>
<evidence type="ECO:0000313" key="1">
    <source>
        <dbReference type="EMBL" id="PYE55439.1"/>
    </source>
</evidence>
<dbReference type="Gene3D" id="3.20.20.140">
    <property type="entry name" value="Metal-dependent hydrolases"/>
    <property type="match status" value="1"/>
</dbReference>
<dbReference type="InterPro" id="IPR008257">
    <property type="entry name" value="Pept_M19"/>
</dbReference>
<organism evidence="1 2">
    <name type="scientific">Deinococcus yavapaiensis KR-236</name>
    <dbReference type="NCBI Taxonomy" id="694435"/>
    <lineage>
        <taxon>Bacteria</taxon>
        <taxon>Thermotogati</taxon>
        <taxon>Deinococcota</taxon>
        <taxon>Deinococci</taxon>
        <taxon>Deinococcales</taxon>
        <taxon>Deinococcaceae</taxon>
        <taxon>Deinococcus</taxon>
    </lineage>
</organism>
<dbReference type="OrthoDB" id="9804920at2"/>
<name>A0A318SLN1_9DEIO</name>
<dbReference type="GO" id="GO:0070573">
    <property type="term" value="F:metallodipeptidase activity"/>
    <property type="evidence" value="ECO:0007669"/>
    <property type="project" value="InterPro"/>
</dbReference>
<keyword evidence="2" id="KW-1185">Reference proteome</keyword>
<dbReference type="Proteomes" id="UP000248326">
    <property type="component" value="Unassembled WGS sequence"/>
</dbReference>
<dbReference type="PANTHER" id="PTHR10443">
    <property type="entry name" value="MICROSOMAL DIPEPTIDASE"/>
    <property type="match status" value="1"/>
</dbReference>
<protein>
    <submittedName>
        <fullName evidence="1">Membrane dipeptidase</fullName>
    </submittedName>
</protein>
<accession>A0A318SLN1</accession>